<evidence type="ECO:0000313" key="4">
    <source>
        <dbReference type="Proteomes" id="UP000186657"/>
    </source>
</evidence>
<dbReference type="EMBL" id="MKZS01000001">
    <property type="protein sequence ID" value="OLT62477.1"/>
    <property type="molecule type" value="Genomic_DNA"/>
</dbReference>
<dbReference type="PANTHER" id="PTHR43619:SF2">
    <property type="entry name" value="S-ADENOSYL-L-METHIONINE-DEPENDENT METHYLTRANSFERASES SUPERFAMILY PROTEIN"/>
    <property type="match status" value="1"/>
</dbReference>
<dbReference type="GO" id="GO:0032259">
    <property type="term" value="P:methylation"/>
    <property type="evidence" value="ECO:0007669"/>
    <property type="project" value="UniProtKB-KW"/>
</dbReference>
<keyword evidence="1" id="KW-0489">Methyltransferase</keyword>
<comment type="caution">
    <text evidence="3">The sequence shown here is derived from an EMBL/GenBank/DDBJ whole genome shotgun (WGS) entry which is preliminary data.</text>
</comment>
<dbReference type="PANTHER" id="PTHR43619">
    <property type="entry name" value="S-ADENOSYL-L-METHIONINE-DEPENDENT METHYLTRANSFERASE YKTD-RELATED"/>
    <property type="match status" value="1"/>
</dbReference>
<keyword evidence="4" id="KW-1185">Reference proteome</keyword>
<dbReference type="Gene3D" id="3.40.50.150">
    <property type="entry name" value="Vaccinia Virus protein VP39"/>
    <property type="match status" value="1"/>
</dbReference>
<dbReference type="AlphaFoldDB" id="A0A1U7N956"/>
<dbReference type="GO" id="GO:0008168">
    <property type="term" value="F:methyltransferase activity"/>
    <property type="evidence" value="ECO:0007669"/>
    <property type="project" value="UniProtKB-KW"/>
</dbReference>
<keyword evidence="2" id="KW-0808">Transferase</keyword>
<evidence type="ECO:0000256" key="1">
    <source>
        <dbReference type="ARBA" id="ARBA00022603"/>
    </source>
</evidence>
<dbReference type="InterPro" id="IPR029063">
    <property type="entry name" value="SAM-dependent_MTases_sf"/>
</dbReference>
<evidence type="ECO:0000313" key="3">
    <source>
        <dbReference type="EMBL" id="OLT62477.1"/>
    </source>
</evidence>
<sequence length="291" mass="32454">MMQVPTSSFDKISPTALLVAYARQFTDIPYSQELAQLVNAQAFVEQLQKQQSDKSFEVAVLFEGRYKAINQVMAQFQTTQILELASGLVPRGMVMSGDPSTTFIESDLPGMITGKQQLVKQLVGVRSNLHFVGIDATSQPSQFPLDVDYLDSQKPITVVCEGLLLYLTFNQKQRLFANVRELLQVYGGVWITPDLITKEYLSRVRGNSPAWQKLSQTVRGMTATSDTDTIFDNFDQVRQFLTEQGFQLQEYSMLNVLDQVTCLQPLGINPAVAESILADSFVFVLTPDIGS</sequence>
<accession>A0A1U7N956</accession>
<reference evidence="3 4" key="1">
    <citation type="submission" date="2016-10" db="EMBL/GenBank/DDBJ databases">
        <title>Comparative genomics uncovers the prolific and rare metabolic potential of the cyanobacterial genus Moorea.</title>
        <authorList>
            <person name="Leao T."/>
            <person name="Castelao G."/>
            <person name="Korobeynikov A."/>
            <person name="Monroe E.A."/>
            <person name="Podell S."/>
            <person name="Glukhov E."/>
            <person name="Allen E."/>
            <person name="Gerwick W.H."/>
            <person name="Gerwick L."/>
        </authorList>
    </citation>
    <scope>NUCLEOTIDE SEQUENCE [LARGE SCALE GENOMIC DNA]</scope>
    <source>
        <strain evidence="3 4">PNG5-198</strain>
    </source>
</reference>
<gene>
    <name evidence="3" type="ORF">BJP37_29070</name>
</gene>
<name>A0A1U7N956_9CYAN</name>
<evidence type="ECO:0000256" key="2">
    <source>
        <dbReference type="ARBA" id="ARBA00022679"/>
    </source>
</evidence>
<organism evidence="3 4">
    <name type="scientific">Moorena bouillonii PNG</name>
    <dbReference type="NCBI Taxonomy" id="568701"/>
    <lineage>
        <taxon>Bacteria</taxon>
        <taxon>Bacillati</taxon>
        <taxon>Cyanobacteriota</taxon>
        <taxon>Cyanophyceae</taxon>
        <taxon>Coleofasciculales</taxon>
        <taxon>Coleofasciculaceae</taxon>
        <taxon>Moorena</taxon>
    </lineage>
</organism>
<proteinExistence type="predicted"/>
<dbReference type="Proteomes" id="UP000186657">
    <property type="component" value="Unassembled WGS sequence"/>
</dbReference>
<dbReference type="InterPro" id="IPR007213">
    <property type="entry name" value="Ppm1/Ppm2/Tcmp"/>
</dbReference>
<dbReference type="SUPFAM" id="SSF53335">
    <property type="entry name" value="S-adenosyl-L-methionine-dependent methyltransferases"/>
    <property type="match status" value="1"/>
</dbReference>
<evidence type="ECO:0008006" key="5">
    <source>
        <dbReference type="Google" id="ProtNLM"/>
    </source>
</evidence>
<dbReference type="Pfam" id="PF04072">
    <property type="entry name" value="LCM"/>
    <property type="match status" value="1"/>
</dbReference>
<protein>
    <recommendedName>
        <fullName evidence="5">S-adenosyl-L-methionine-dependent methyltransferase</fullName>
    </recommendedName>
</protein>